<name>A0A841Q9H9_9BACI</name>
<sequence>MSLIEVKNLSKSFDGEDVVKGITFELTPGKCVALLGPNGAGKTTTLRMLAGFSKPTNGTITFDEQSLSSDIRNYIGYLPQFPVFHNWMSGKEFLIYVGQLSHLSKSEADSRADELLDRVGLTDAKKQRIGKYSGGMKQRLGIAQAMMNRPKLIMLDEPVSALDPIGRREVLNLMREIKKDATILFSTHILNDAEEISDELLLLHHGELVEQGSLDELGNLYDSGKIILAFQDNIPADMEEKLNKLSHITDIEFKKQSIEFISSDVIASRAEILQLAVQNDWPLTKFEIAKTTLEDLFMKVVNQ</sequence>
<dbReference type="Pfam" id="PF13732">
    <property type="entry name" value="DrrA1-3_C"/>
    <property type="match status" value="1"/>
</dbReference>
<dbReference type="PROSITE" id="PS00211">
    <property type="entry name" value="ABC_TRANSPORTER_1"/>
    <property type="match status" value="1"/>
</dbReference>
<proteinExistence type="inferred from homology"/>
<keyword evidence="3" id="KW-0547">Nucleotide-binding</keyword>
<comment type="similarity">
    <text evidence="1">Belongs to the ABC transporter superfamily.</text>
</comment>
<keyword evidence="2" id="KW-0813">Transport</keyword>
<evidence type="ECO:0000256" key="1">
    <source>
        <dbReference type="ARBA" id="ARBA00005417"/>
    </source>
</evidence>
<dbReference type="InterPro" id="IPR017871">
    <property type="entry name" value="ABC_transporter-like_CS"/>
</dbReference>
<dbReference type="EMBL" id="JACHGH010000015">
    <property type="protein sequence ID" value="MBB6455078.1"/>
    <property type="molecule type" value="Genomic_DNA"/>
</dbReference>
<feature type="domain" description="ABC transporter" evidence="5">
    <location>
        <begin position="4"/>
        <end position="230"/>
    </location>
</feature>
<reference evidence="6 7" key="1">
    <citation type="submission" date="2020-08" db="EMBL/GenBank/DDBJ databases">
        <title>Genomic Encyclopedia of Type Strains, Phase IV (KMG-IV): sequencing the most valuable type-strain genomes for metagenomic binning, comparative biology and taxonomic classification.</title>
        <authorList>
            <person name="Goeker M."/>
        </authorList>
    </citation>
    <scope>NUCLEOTIDE SEQUENCE [LARGE SCALE GENOMIC DNA]</scope>
    <source>
        <strain evidence="6 7">DSM 19612</strain>
    </source>
</reference>
<evidence type="ECO:0000313" key="7">
    <source>
        <dbReference type="Proteomes" id="UP000581688"/>
    </source>
</evidence>
<dbReference type="InterPro" id="IPR003593">
    <property type="entry name" value="AAA+_ATPase"/>
</dbReference>
<protein>
    <submittedName>
        <fullName evidence="6">ABC-2 type transport system ATP-binding protein</fullName>
    </submittedName>
</protein>
<dbReference type="SMART" id="SM00382">
    <property type="entry name" value="AAA"/>
    <property type="match status" value="1"/>
</dbReference>
<keyword evidence="7" id="KW-1185">Reference proteome</keyword>
<dbReference type="PANTHER" id="PTHR43335:SF11">
    <property type="entry name" value="ABC TRANSPORTER RELATED"/>
    <property type="match status" value="1"/>
</dbReference>
<dbReference type="Pfam" id="PF00005">
    <property type="entry name" value="ABC_tran"/>
    <property type="match status" value="1"/>
</dbReference>
<dbReference type="GO" id="GO:0016887">
    <property type="term" value="F:ATP hydrolysis activity"/>
    <property type="evidence" value="ECO:0007669"/>
    <property type="project" value="InterPro"/>
</dbReference>
<dbReference type="InterPro" id="IPR003439">
    <property type="entry name" value="ABC_transporter-like_ATP-bd"/>
</dbReference>
<evidence type="ECO:0000256" key="2">
    <source>
        <dbReference type="ARBA" id="ARBA00022448"/>
    </source>
</evidence>
<dbReference type="Proteomes" id="UP000581688">
    <property type="component" value="Unassembled WGS sequence"/>
</dbReference>
<organism evidence="6 7">
    <name type="scientific">Salirhabdus euzebyi</name>
    <dbReference type="NCBI Taxonomy" id="394506"/>
    <lineage>
        <taxon>Bacteria</taxon>
        <taxon>Bacillati</taxon>
        <taxon>Bacillota</taxon>
        <taxon>Bacilli</taxon>
        <taxon>Bacillales</taxon>
        <taxon>Bacillaceae</taxon>
        <taxon>Salirhabdus</taxon>
    </lineage>
</organism>
<dbReference type="AlphaFoldDB" id="A0A841Q9H9"/>
<dbReference type="Gene3D" id="3.40.50.300">
    <property type="entry name" value="P-loop containing nucleotide triphosphate hydrolases"/>
    <property type="match status" value="1"/>
</dbReference>
<dbReference type="GO" id="GO:0005524">
    <property type="term" value="F:ATP binding"/>
    <property type="evidence" value="ECO:0007669"/>
    <property type="project" value="UniProtKB-KW"/>
</dbReference>
<keyword evidence="4 6" id="KW-0067">ATP-binding</keyword>
<gene>
    <name evidence="6" type="ORF">HNQ94_003573</name>
</gene>
<dbReference type="SUPFAM" id="SSF52540">
    <property type="entry name" value="P-loop containing nucleoside triphosphate hydrolases"/>
    <property type="match status" value="1"/>
</dbReference>
<evidence type="ECO:0000313" key="6">
    <source>
        <dbReference type="EMBL" id="MBB6455078.1"/>
    </source>
</evidence>
<dbReference type="InterPro" id="IPR027417">
    <property type="entry name" value="P-loop_NTPase"/>
</dbReference>
<accession>A0A841Q9H9</accession>
<dbReference type="RefSeq" id="WP_174497554.1">
    <property type="nucleotide sequence ID" value="NZ_CADDWK010000016.1"/>
</dbReference>
<dbReference type="InterPro" id="IPR025302">
    <property type="entry name" value="DrrA1/2-like_C"/>
</dbReference>
<comment type="caution">
    <text evidence="6">The sequence shown here is derived from an EMBL/GenBank/DDBJ whole genome shotgun (WGS) entry which is preliminary data.</text>
</comment>
<evidence type="ECO:0000256" key="4">
    <source>
        <dbReference type="ARBA" id="ARBA00022840"/>
    </source>
</evidence>
<evidence type="ECO:0000259" key="5">
    <source>
        <dbReference type="PROSITE" id="PS50893"/>
    </source>
</evidence>
<evidence type="ECO:0000256" key="3">
    <source>
        <dbReference type="ARBA" id="ARBA00022741"/>
    </source>
</evidence>
<dbReference type="PANTHER" id="PTHR43335">
    <property type="entry name" value="ABC TRANSPORTER, ATP-BINDING PROTEIN"/>
    <property type="match status" value="1"/>
</dbReference>
<dbReference type="PROSITE" id="PS50893">
    <property type="entry name" value="ABC_TRANSPORTER_2"/>
    <property type="match status" value="1"/>
</dbReference>